<dbReference type="WBParaSite" id="HPLM_0000618601-mRNA-1">
    <property type="protein sequence ID" value="HPLM_0000618601-mRNA-1"/>
    <property type="gene ID" value="HPLM_0000618601"/>
</dbReference>
<protein>
    <submittedName>
        <fullName evidence="4">Activin_recp domain-containing protein</fullName>
    </submittedName>
</protein>
<evidence type="ECO:0000256" key="1">
    <source>
        <dbReference type="SAM" id="SignalP"/>
    </source>
</evidence>
<keyword evidence="3" id="KW-1185">Reference proteome</keyword>
<evidence type="ECO:0000313" key="3">
    <source>
        <dbReference type="Proteomes" id="UP000268014"/>
    </source>
</evidence>
<feature type="signal peptide" evidence="1">
    <location>
        <begin position="1"/>
        <end position="24"/>
    </location>
</feature>
<gene>
    <name evidence="2" type="ORF">HPLM_LOCUS6178</name>
</gene>
<dbReference type="EMBL" id="UZAF01016450">
    <property type="protein sequence ID" value="VDO28204.1"/>
    <property type="molecule type" value="Genomic_DNA"/>
</dbReference>
<dbReference type="AlphaFoldDB" id="A0A0N4W7Q6"/>
<feature type="chain" id="PRO_5043123473" evidence="1">
    <location>
        <begin position="25"/>
        <end position="141"/>
    </location>
</feature>
<dbReference type="PANTHER" id="PTHR34721:SF10">
    <property type="entry name" value="ACTIVIN TYPES I AND II RECEPTOR DOMAIN-CONTAINING PROTEIN-RELATED"/>
    <property type="match status" value="1"/>
</dbReference>
<dbReference type="OrthoDB" id="5855683at2759"/>
<name>A0A0N4W7Q6_HAEPC</name>
<dbReference type="Proteomes" id="UP000268014">
    <property type="component" value="Unassembled WGS sequence"/>
</dbReference>
<accession>A0A0N4W7Q6</accession>
<dbReference type="OMA" id="GEVCCCK"/>
<evidence type="ECO:0000313" key="4">
    <source>
        <dbReference type="WBParaSite" id="HPLM_0000618601-mRNA-1"/>
    </source>
</evidence>
<sequence>MRHTSVSATRSVILLQLLLPSIFTIRCHFYHEIWQDGRKLEIVPDICFSNKYCISVTYRDPNPVKKNGYSVGCDHVDCAGSDNPNSKSWYSTSDGTKCRKHRDFGRHGEVCCCKTDLCNSSPDFVVRPLLGLLIVLVLSFL</sequence>
<dbReference type="PANTHER" id="PTHR34721">
    <property type="entry name" value="PROTEIN CBG09734"/>
    <property type="match status" value="1"/>
</dbReference>
<reference evidence="2 3" key="2">
    <citation type="submission" date="2018-11" db="EMBL/GenBank/DDBJ databases">
        <authorList>
            <consortium name="Pathogen Informatics"/>
        </authorList>
    </citation>
    <scope>NUCLEOTIDE SEQUENCE [LARGE SCALE GENOMIC DNA]</scope>
    <source>
        <strain evidence="2 3">MHpl1</strain>
    </source>
</reference>
<proteinExistence type="predicted"/>
<organism evidence="4">
    <name type="scientific">Haemonchus placei</name>
    <name type="common">Barber's pole worm</name>
    <dbReference type="NCBI Taxonomy" id="6290"/>
    <lineage>
        <taxon>Eukaryota</taxon>
        <taxon>Metazoa</taxon>
        <taxon>Ecdysozoa</taxon>
        <taxon>Nematoda</taxon>
        <taxon>Chromadorea</taxon>
        <taxon>Rhabditida</taxon>
        <taxon>Rhabditina</taxon>
        <taxon>Rhabditomorpha</taxon>
        <taxon>Strongyloidea</taxon>
        <taxon>Trichostrongylidae</taxon>
        <taxon>Haemonchus</taxon>
    </lineage>
</organism>
<keyword evidence="1" id="KW-0732">Signal</keyword>
<reference evidence="4" key="1">
    <citation type="submission" date="2017-02" db="UniProtKB">
        <authorList>
            <consortium name="WormBaseParasite"/>
        </authorList>
    </citation>
    <scope>IDENTIFICATION</scope>
</reference>
<evidence type="ECO:0000313" key="2">
    <source>
        <dbReference type="EMBL" id="VDO28204.1"/>
    </source>
</evidence>